<evidence type="ECO:0000313" key="3">
    <source>
        <dbReference type="Proteomes" id="UP000177090"/>
    </source>
</evidence>
<dbReference type="SMART" id="SM01118">
    <property type="entry name" value="CYTH"/>
    <property type="match status" value="1"/>
</dbReference>
<dbReference type="PANTHER" id="PTHR14586">
    <property type="entry name" value="THIAMINE-TRIPHOSPHATASE"/>
    <property type="match status" value="1"/>
</dbReference>
<dbReference type="AlphaFoldDB" id="A0A1G2QIR8"/>
<dbReference type="EMBL" id="MHTL01000020">
    <property type="protein sequence ID" value="OHA59882.1"/>
    <property type="molecule type" value="Genomic_DNA"/>
</dbReference>
<dbReference type="InterPro" id="IPR033469">
    <property type="entry name" value="CYTH-like_dom_sf"/>
</dbReference>
<dbReference type="SUPFAM" id="SSF55154">
    <property type="entry name" value="CYTH-like phosphatases"/>
    <property type="match status" value="1"/>
</dbReference>
<dbReference type="STRING" id="1802440.A2569_01170"/>
<organism evidence="2 3">
    <name type="scientific">Candidatus Vogelbacteria bacterium RIFOXYD1_FULL_51_18</name>
    <dbReference type="NCBI Taxonomy" id="1802440"/>
    <lineage>
        <taxon>Bacteria</taxon>
        <taxon>Candidatus Vogeliibacteriota</taxon>
    </lineage>
</organism>
<dbReference type="Gene3D" id="2.40.320.10">
    <property type="entry name" value="Hypothetical Protein Pfu-838710-001"/>
    <property type="match status" value="1"/>
</dbReference>
<dbReference type="PANTHER" id="PTHR14586:SF1">
    <property type="entry name" value="THIAMINE-TRIPHOSPHATASE"/>
    <property type="match status" value="1"/>
</dbReference>
<evidence type="ECO:0000313" key="2">
    <source>
        <dbReference type="EMBL" id="OHA59882.1"/>
    </source>
</evidence>
<dbReference type="InterPro" id="IPR039582">
    <property type="entry name" value="THTPA"/>
</dbReference>
<name>A0A1G2QIR8_9BACT</name>
<dbReference type="Proteomes" id="UP000177090">
    <property type="component" value="Unassembled WGS sequence"/>
</dbReference>
<dbReference type="GO" id="GO:0000287">
    <property type="term" value="F:magnesium ion binding"/>
    <property type="evidence" value="ECO:0007669"/>
    <property type="project" value="TreeGrafter"/>
</dbReference>
<comment type="caution">
    <text evidence="2">The sequence shown here is derived from an EMBL/GenBank/DDBJ whole genome shotgun (WGS) entry which is preliminary data.</text>
</comment>
<proteinExistence type="predicted"/>
<dbReference type="InterPro" id="IPR023577">
    <property type="entry name" value="CYTH_domain"/>
</dbReference>
<dbReference type="GO" id="GO:0050333">
    <property type="term" value="F:thiamine triphosphate phosphatase activity"/>
    <property type="evidence" value="ECO:0007669"/>
    <property type="project" value="InterPro"/>
</dbReference>
<protein>
    <recommendedName>
        <fullName evidence="1">CYTH domain-containing protein</fullName>
    </recommendedName>
</protein>
<reference evidence="2 3" key="1">
    <citation type="journal article" date="2016" name="Nat. Commun.">
        <title>Thousands of microbial genomes shed light on interconnected biogeochemical processes in an aquifer system.</title>
        <authorList>
            <person name="Anantharaman K."/>
            <person name="Brown C.T."/>
            <person name="Hug L.A."/>
            <person name="Sharon I."/>
            <person name="Castelle C.J."/>
            <person name="Probst A.J."/>
            <person name="Thomas B.C."/>
            <person name="Singh A."/>
            <person name="Wilkins M.J."/>
            <person name="Karaoz U."/>
            <person name="Brodie E.L."/>
            <person name="Williams K.H."/>
            <person name="Hubbard S.S."/>
            <person name="Banfield J.F."/>
        </authorList>
    </citation>
    <scope>NUCLEOTIDE SEQUENCE [LARGE SCALE GENOMIC DNA]</scope>
</reference>
<gene>
    <name evidence="2" type="ORF">A2569_01170</name>
</gene>
<dbReference type="GO" id="GO:0042357">
    <property type="term" value="P:thiamine diphosphate metabolic process"/>
    <property type="evidence" value="ECO:0007669"/>
    <property type="project" value="TreeGrafter"/>
</dbReference>
<dbReference type="PROSITE" id="PS51707">
    <property type="entry name" value="CYTH"/>
    <property type="match status" value="1"/>
</dbReference>
<dbReference type="Pfam" id="PF01928">
    <property type="entry name" value="CYTH"/>
    <property type="match status" value="1"/>
</dbReference>
<evidence type="ECO:0000259" key="1">
    <source>
        <dbReference type="PROSITE" id="PS51707"/>
    </source>
</evidence>
<feature type="domain" description="CYTH" evidence="1">
    <location>
        <begin position="3"/>
        <end position="185"/>
    </location>
</feature>
<accession>A0A1G2QIR8</accession>
<sequence length="204" mass="23275">MAIVEVESKFLLSPEQHHTLLSRVRGGTLTSFSDTYYDKRNYVLTSRNWWLRRRGGAWELKVGHSGPKETSTVYEEVTGERAIARLLNISLDGGRFEQELRAEGYNSLVELITHRRTYTAGDFNITTDSVSADCGAFSYEICEIELLVPEGERDRAQARIAAYARELGFTPAPVRGKLIEYLWRHRKPHFDLLVERGVIDPVLS</sequence>